<keyword evidence="8" id="KW-0378">Hydrolase</keyword>
<dbReference type="InterPro" id="IPR044537">
    <property type="entry name" value="Rip2-like"/>
</dbReference>
<evidence type="ECO:0000256" key="13">
    <source>
        <dbReference type="SAM" id="Phobius"/>
    </source>
</evidence>
<feature type="transmembrane region" description="Helical" evidence="13">
    <location>
        <begin position="126"/>
        <end position="148"/>
    </location>
</feature>
<evidence type="ECO:0000256" key="3">
    <source>
        <dbReference type="ARBA" id="ARBA00007931"/>
    </source>
</evidence>
<evidence type="ECO:0000256" key="4">
    <source>
        <dbReference type="ARBA" id="ARBA00022475"/>
    </source>
</evidence>
<dbReference type="GO" id="GO:0008237">
    <property type="term" value="F:metallopeptidase activity"/>
    <property type="evidence" value="ECO:0007669"/>
    <property type="project" value="UniProtKB-KW"/>
</dbReference>
<dbReference type="RefSeq" id="WP_264844043.1">
    <property type="nucleotide sequence ID" value="NZ_AP025628.1"/>
</dbReference>
<dbReference type="InterPro" id="IPR052348">
    <property type="entry name" value="Metallopeptidase_M50B"/>
</dbReference>
<evidence type="ECO:0000256" key="10">
    <source>
        <dbReference type="ARBA" id="ARBA00022989"/>
    </source>
</evidence>
<evidence type="ECO:0000256" key="5">
    <source>
        <dbReference type="ARBA" id="ARBA00022670"/>
    </source>
</evidence>
<dbReference type="GO" id="GO:0006508">
    <property type="term" value="P:proteolysis"/>
    <property type="evidence" value="ECO:0007669"/>
    <property type="project" value="UniProtKB-KW"/>
</dbReference>
<dbReference type="InterPro" id="IPR008915">
    <property type="entry name" value="Peptidase_M50"/>
</dbReference>
<keyword evidence="5" id="KW-0645">Protease</keyword>
<evidence type="ECO:0000256" key="6">
    <source>
        <dbReference type="ARBA" id="ARBA00022692"/>
    </source>
</evidence>
<keyword evidence="9" id="KW-0862">Zinc</keyword>
<evidence type="ECO:0000313" key="15">
    <source>
        <dbReference type="EMBL" id="BDG59964.1"/>
    </source>
</evidence>
<keyword evidence="7" id="KW-0479">Metal-binding</keyword>
<evidence type="ECO:0000256" key="12">
    <source>
        <dbReference type="ARBA" id="ARBA00023136"/>
    </source>
</evidence>
<keyword evidence="12 13" id="KW-0472">Membrane</keyword>
<protein>
    <submittedName>
        <fullName evidence="15">Peptidase</fullName>
    </submittedName>
</protein>
<dbReference type="AlphaFoldDB" id="A0AA35CK42"/>
<dbReference type="KEGG" id="cmic:caldi_10540"/>
<dbReference type="PANTHER" id="PTHR35864:SF1">
    <property type="entry name" value="ZINC METALLOPROTEASE YWHC-RELATED"/>
    <property type="match status" value="1"/>
</dbReference>
<dbReference type="GO" id="GO:0046872">
    <property type="term" value="F:metal ion binding"/>
    <property type="evidence" value="ECO:0007669"/>
    <property type="project" value="UniProtKB-KW"/>
</dbReference>
<reference evidence="15" key="1">
    <citation type="submission" date="2022-03" db="EMBL/GenBank/DDBJ databases">
        <title>Complete genome sequence of Caldinitratiruptor microaerophilus.</title>
        <authorList>
            <person name="Mukaiyama R."/>
            <person name="Nishiyama T."/>
            <person name="Ueda K."/>
        </authorList>
    </citation>
    <scope>NUCLEOTIDE SEQUENCE</scope>
    <source>
        <strain evidence="15">JCM 16183</strain>
    </source>
</reference>
<feature type="transmembrane region" description="Helical" evidence="13">
    <location>
        <begin position="92"/>
        <end position="114"/>
    </location>
</feature>
<evidence type="ECO:0000313" key="16">
    <source>
        <dbReference type="Proteomes" id="UP001163687"/>
    </source>
</evidence>
<dbReference type="Pfam" id="PF02163">
    <property type="entry name" value="Peptidase_M50"/>
    <property type="match status" value="1"/>
</dbReference>
<feature type="transmembrane region" description="Helical" evidence="13">
    <location>
        <begin position="201"/>
        <end position="220"/>
    </location>
</feature>
<dbReference type="PANTHER" id="PTHR35864">
    <property type="entry name" value="ZINC METALLOPROTEASE MJ0611-RELATED"/>
    <property type="match status" value="1"/>
</dbReference>
<keyword evidence="16" id="KW-1185">Reference proteome</keyword>
<gene>
    <name evidence="15" type="ORF">caldi_10540</name>
</gene>
<keyword evidence="4" id="KW-1003">Cell membrane</keyword>
<feature type="domain" description="Peptidase M50" evidence="14">
    <location>
        <begin position="125"/>
        <end position="183"/>
    </location>
</feature>
<keyword evidence="6 13" id="KW-0812">Transmembrane</keyword>
<evidence type="ECO:0000256" key="2">
    <source>
        <dbReference type="ARBA" id="ARBA00004651"/>
    </source>
</evidence>
<sequence length="221" mass="24458">MPGDDFLTRLLLAAPGILIALVFHEYAHARVAYAFGDPTPRLQGRLTLDPRAHLDWLGVIVLLMSNFRFGWARPVQVNVYKLRPRVAGELAVSLAGIAMNVLLAILFVVAAGLSRPLVQGPLGFNVVRMFGLAAEINLWLAIFNFLPVPPLDGWRFFRRLIPGFAGSRLADWLDQFGMFALMLLIVFPSGQVILRLLLQPFRWLLVGTVEGVSGFLLGLLS</sequence>
<dbReference type="CDD" id="cd06158">
    <property type="entry name" value="S2P-M50_like_1"/>
    <property type="match status" value="1"/>
</dbReference>
<evidence type="ECO:0000256" key="7">
    <source>
        <dbReference type="ARBA" id="ARBA00022723"/>
    </source>
</evidence>
<dbReference type="Proteomes" id="UP001163687">
    <property type="component" value="Chromosome"/>
</dbReference>
<name>A0AA35CK42_9FIRM</name>
<dbReference type="EMBL" id="AP025628">
    <property type="protein sequence ID" value="BDG59964.1"/>
    <property type="molecule type" value="Genomic_DNA"/>
</dbReference>
<comment type="subcellular location">
    <subcellularLocation>
        <location evidence="2">Cell membrane</location>
        <topology evidence="2">Multi-pass membrane protein</topology>
    </subcellularLocation>
</comment>
<organism evidence="15 16">
    <name type="scientific">Caldinitratiruptor microaerophilus</name>
    <dbReference type="NCBI Taxonomy" id="671077"/>
    <lineage>
        <taxon>Bacteria</taxon>
        <taxon>Bacillati</taxon>
        <taxon>Bacillota</taxon>
        <taxon>Clostridia</taxon>
        <taxon>Eubacteriales</taxon>
        <taxon>Symbiobacteriaceae</taxon>
        <taxon>Caldinitratiruptor</taxon>
    </lineage>
</organism>
<proteinExistence type="inferred from homology"/>
<evidence type="ECO:0000256" key="9">
    <source>
        <dbReference type="ARBA" id="ARBA00022833"/>
    </source>
</evidence>
<dbReference type="GO" id="GO:0005886">
    <property type="term" value="C:plasma membrane"/>
    <property type="evidence" value="ECO:0007669"/>
    <property type="project" value="UniProtKB-SubCell"/>
</dbReference>
<evidence type="ECO:0000259" key="14">
    <source>
        <dbReference type="Pfam" id="PF02163"/>
    </source>
</evidence>
<evidence type="ECO:0000256" key="11">
    <source>
        <dbReference type="ARBA" id="ARBA00023049"/>
    </source>
</evidence>
<feature type="transmembrane region" description="Helical" evidence="13">
    <location>
        <begin position="53"/>
        <end position="71"/>
    </location>
</feature>
<comment type="similarity">
    <text evidence="3">Belongs to the peptidase M50B family.</text>
</comment>
<evidence type="ECO:0000256" key="1">
    <source>
        <dbReference type="ARBA" id="ARBA00001947"/>
    </source>
</evidence>
<keyword evidence="10 13" id="KW-1133">Transmembrane helix</keyword>
<feature type="transmembrane region" description="Helical" evidence="13">
    <location>
        <begin position="169"/>
        <end position="189"/>
    </location>
</feature>
<evidence type="ECO:0000256" key="8">
    <source>
        <dbReference type="ARBA" id="ARBA00022801"/>
    </source>
</evidence>
<keyword evidence="11" id="KW-0482">Metalloprotease</keyword>
<accession>A0AA35CK42</accession>
<comment type="cofactor">
    <cofactor evidence="1">
        <name>Zn(2+)</name>
        <dbReference type="ChEBI" id="CHEBI:29105"/>
    </cofactor>
</comment>